<dbReference type="PANTHER" id="PTHR36435:SF1">
    <property type="entry name" value="CAAX AMINO TERMINAL PROTEASE FAMILY PROTEIN"/>
    <property type="match status" value="1"/>
</dbReference>
<comment type="caution">
    <text evidence="3">The sequence shown here is derived from an EMBL/GenBank/DDBJ whole genome shotgun (WGS) entry which is preliminary data.</text>
</comment>
<sequence>MLPAATRPSVVGWPWFLGLYLLLTLWIILGRALVPEALFAGIKNSGYVAVMLVGVWMFRDAFTRSWQTTRRRPFQALAMVAVAIALMGVASAVSQAAILVVGSSEPGANQSAISSEVLAASASLFAAFLFVGLGGLVAPVVEELVFREIPFGRLRHVISTGTAMILSCLVFTAIHIRGWDEWPLMLLYAGYAVALASAYLLSGRNLLACITAHALWNGIGLVFLLVSAR</sequence>
<evidence type="ECO:0000313" key="3">
    <source>
        <dbReference type="EMBL" id="GLK02108.1"/>
    </source>
</evidence>
<feature type="transmembrane region" description="Helical" evidence="1">
    <location>
        <begin position="206"/>
        <end position="226"/>
    </location>
</feature>
<gene>
    <name evidence="3" type="ORF">GCM10017596_18230</name>
</gene>
<dbReference type="InterPro" id="IPR003675">
    <property type="entry name" value="Rce1/LyrA-like_dom"/>
</dbReference>
<keyword evidence="4" id="KW-1185">Reference proteome</keyword>
<keyword evidence="1" id="KW-0472">Membrane</keyword>
<organism evidence="3 4">
    <name type="scientific">Microbacterium keratanolyticum</name>
    <dbReference type="NCBI Taxonomy" id="67574"/>
    <lineage>
        <taxon>Bacteria</taxon>
        <taxon>Bacillati</taxon>
        <taxon>Actinomycetota</taxon>
        <taxon>Actinomycetes</taxon>
        <taxon>Micrococcales</taxon>
        <taxon>Microbacteriaceae</taxon>
        <taxon>Microbacterium</taxon>
    </lineage>
</organism>
<evidence type="ECO:0000313" key="4">
    <source>
        <dbReference type="Proteomes" id="UP001142325"/>
    </source>
</evidence>
<dbReference type="GO" id="GO:0080120">
    <property type="term" value="P:CAAX-box protein maturation"/>
    <property type="evidence" value="ECO:0007669"/>
    <property type="project" value="UniProtKB-ARBA"/>
</dbReference>
<accession>A0A9W6M911</accession>
<dbReference type="EMBL" id="BSET01000002">
    <property type="protein sequence ID" value="GLK02108.1"/>
    <property type="molecule type" value="Genomic_DNA"/>
</dbReference>
<dbReference type="PANTHER" id="PTHR36435">
    <property type="entry name" value="SLR1288 PROTEIN"/>
    <property type="match status" value="1"/>
</dbReference>
<dbReference type="AlphaFoldDB" id="A0A9W6M911"/>
<feature type="transmembrane region" description="Helical" evidence="1">
    <location>
        <begin position="157"/>
        <end position="176"/>
    </location>
</feature>
<dbReference type="RefSeq" id="WP_204939685.1">
    <property type="nucleotide sequence ID" value="NZ_BAAAUM010000002.1"/>
</dbReference>
<feature type="transmembrane region" description="Helical" evidence="1">
    <location>
        <begin position="74"/>
        <end position="98"/>
    </location>
</feature>
<dbReference type="InterPro" id="IPR052710">
    <property type="entry name" value="CAAX_protease"/>
</dbReference>
<protein>
    <recommendedName>
        <fullName evidence="2">CAAX prenyl protease 2/Lysostaphin resistance protein A-like domain-containing protein</fullName>
    </recommendedName>
</protein>
<dbReference type="GO" id="GO:0004175">
    <property type="term" value="F:endopeptidase activity"/>
    <property type="evidence" value="ECO:0007669"/>
    <property type="project" value="UniProtKB-ARBA"/>
</dbReference>
<dbReference type="Pfam" id="PF02517">
    <property type="entry name" value="Rce1-like"/>
    <property type="match status" value="1"/>
</dbReference>
<evidence type="ECO:0000259" key="2">
    <source>
        <dbReference type="Pfam" id="PF02517"/>
    </source>
</evidence>
<reference evidence="3" key="2">
    <citation type="submission" date="2023-01" db="EMBL/GenBank/DDBJ databases">
        <authorList>
            <person name="Sun Q."/>
            <person name="Evtushenko L."/>
        </authorList>
    </citation>
    <scope>NUCLEOTIDE SEQUENCE</scope>
    <source>
        <strain evidence="3">VKM Ac-1958</strain>
    </source>
</reference>
<feature type="transmembrane region" description="Helical" evidence="1">
    <location>
        <begin position="182"/>
        <end position="201"/>
    </location>
</feature>
<feature type="transmembrane region" description="Helical" evidence="1">
    <location>
        <begin position="118"/>
        <end position="145"/>
    </location>
</feature>
<reference evidence="3" key="1">
    <citation type="journal article" date="2014" name="Int. J. Syst. Evol. Microbiol.">
        <title>Complete genome sequence of Corynebacterium casei LMG S-19264T (=DSM 44701T), isolated from a smear-ripened cheese.</title>
        <authorList>
            <consortium name="US DOE Joint Genome Institute (JGI-PGF)"/>
            <person name="Walter F."/>
            <person name="Albersmeier A."/>
            <person name="Kalinowski J."/>
            <person name="Ruckert C."/>
        </authorList>
    </citation>
    <scope>NUCLEOTIDE SEQUENCE</scope>
    <source>
        <strain evidence="3">VKM Ac-1958</strain>
    </source>
</reference>
<evidence type="ECO:0000256" key="1">
    <source>
        <dbReference type="SAM" id="Phobius"/>
    </source>
</evidence>
<keyword evidence="1" id="KW-0812">Transmembrane</keyword>
<name>A0A9W6M911_9MICO</name>
<feature type="transmembrane region" description="Helical" evidence="1">
    <location>
        <begin position="12"/>
        <end position="34"/>
    </location>
</feature>
<proteinExistence type="predicted"/>
<feature type="domain" description="CAAX prenyl protease 2/Lysostaphin resistance protein A-like" evidence="2">
    <location>
        <begin position="127"/>
        <end position="218"/>
    </location>
</feature>
<keyword evidence="1" id="KW-1133">Transmembrane helix</keyword>
<dbReference type="Proteomes" id="UP001142325">
    <property type="component" value="Unassembled WGS sequence"/>
</dbReference>
<feature type="transmembrane region" description="Helical" evidence="1">
    <location>
        <begin position="46"/>
        <end position="62"/>
    </location>
</feature>